<feature type="transmembrane region" description="Helical" evidence="2">
    <location>
        <begin position="310"/>
        <end position="329"/>
    </location>
</feature>
<feature type="domain" description="YdbS-like PH" evidence="3">
    <location>
        <begin position="337"/>
        <end position="403"/>
    </location>
</feature>
<dbReference type="PANTHER" id="PTHR34473">
    <property type="entry name" value="UPF0699 TRANSMEMBRANE PROTEIN YDBS"/>
    <property type="match status" value="1"/>
</dbReference>
<organism evidence="4 5">
    <name type="scientific">Nesterenkonia flava</name>
    <dbReference type="NCBI Taxonomy" id="469799"/>
    <lineage>
        <taxon>Bacteria</taxon>
        <taxon>Bacillati</taxon>
        <taxon>Actinomycetota</taxon>
        <taxon>Actinomycetes</taxon>
        <taxon>Micrococcales</taxon>
        <taxon>Micrococcaceae</taxon>
        <taxon>Nesterenkonia</taxon>
    </lineage>
</organism>
<keyword evidence="5" id="KW-1185">Reference proteome</keyword>
<evidence type="ECO:0000259" key="3">
    <source>
        <dbReference type="Pfam" id="PF03703"/>
    </source>
</evidence>
<feature type="region of interest" description="Disordered" evidence="1">
    <location>
        <begin position="1"/>
        <end position="24"/>
    </location>
</feature>
<accession>A0ABU1FU56</accession>
<evidence type="ECO:0000256" key="2">
    <source>
        <dbReference type="SAM" id="Phobius"/>
    </source>
</evidence>
<keyword evidence="2" id="KW-1133">Transmembrane helix</keyword>
<dbReference type="RefSeq" id="WP_310537575.1">
    <property type="nucleotide sequence ID" value="NZ_BAAAOC010000006.1"/>
</dbReference>
<name>A0ABU1FU56_9MICC</name>
<reference evidence="5" key="1">
    <citation type="submission" date="2023-07" db="EMBL/GenBank/DDBJ databases">
        <title>Description of three actinobacteria isolated from air of manufacturing shop in a pharmaceutical factory.</title>
        <authorList>
            <person name="Zhang D.-F."/>
        </authorList>
    </citation>
    <scope>NUCLEOTIDE SEQUENCE [LARGE SCALE GENOMIC DNA]</scope>
    <source>
        <strain evidence="5">CCTCC AB 207010</strain>
    </source>
</reference>
<feature type="region of interest" description="Disordered" evidence="1">
    <location>
        <begin position="197"/>
        <end position="253"/>
    </location>
</feature>
<dbReference type="EMBL" id="JAVKGT010000020">
    <property type="protein sequence ID" value="MDR5712195.1"/>
    <property type="molecule type" value="Genomic_DNA"/>
</dbReference>
<dbReference type="Pfam" id="PF03703">
    <property type="entry name" value="bPH_2"/>
    <property type="match status" value="3"/>
</dbReference>
<gene>
    <name evidence="4" type="ORF">RH857_08630</name>
</gene>
<dbReference type="PANTHER" id="PTHR34473:SF2">
    <property type="entry name" value="UPF0699 TRANSMEMBRANE PROTEIN YDBT"/>
    <property type="match status" value="1"/>
</dbReference>
<evidence type="ECO:0000313" key="5">
    <source>
        <dbReference type="Proteomes" id="UP001260872"/>
    </source>
</evidence>
<keyword evidence="2" id="KW-0812">Transmembrane</keyword>
<feature type="transmembrane region" description="Helical" evidence="2">
    <location>
        <begin position="265"/>
        <end position="298"/>
    </location>
</feature>
<comment type="caution">
    <text evidence="4">The sequence shown here is derived from an EMBL/GenBank/DDBJ whole genome shotgun (WGS) entry which is preliminary data.</text>
</comment>
<feature type="domain" description="YdbS-like PH" evidence="3">
    <location>
        <begin position="458"/>
        <end position="528"/>
    </location>
</feature>
<feature type="region of interest" description="Disordered" evidence="1">
    <location>
        <begin position="569"/>
        <end position="622"/>
    </location>
</feature>
<proteinExistence type="predicted"/>
<protein>
    <submittedName>
        <fullName evidence="4">PH domain-containing protein</fullName>
    </submittedName>
</protein>
<keyword evidence="2" id="KW-0472">Membrane</keyword>
<feature type="transmembrane region" description="Helical" evidence="2">
    <location>
        <begin position="90"/>
        <end position="115"/>
    </location>
</feature>
<feature type="compositionally biased region" description="Basic and acidic residues" evidence="1">
    <location>
        <begin position="1"/>
        <end position="14"/>
    </location>
</feature>
<sequence>MSSPHDDASPERTGPETVPAEAGPTPANEAWFDVSWHKVHPLSPLVRGWTIIVGLPAVVFGYNWEMWADIWQAWRSGELAENLQQNPTPYMIGGAIFALVVVLIFGGFVLSWWFTRYQITDEHVMVKSGIFVRQHRQARIDRVQAVDLRQPLLARFTRLAELKFEVAEGDGTAATLAFLKKSEAEELRNEIMDRAAGRTAAPTAETHDADTSPGSRPAPGSEGELSGGHEHSPEGAERGGLAPGGTPVRPGIHDRHITQVPVGRLIGSVIVGVGTLMLLGLLLGWAVVLGGIGLVVLAFTEEGFEELSGALSTVPFLIPVLIAGVFSYYNEFSSGFRFTATMTGAGLRLKYGLLETTTQTIPPGRVQAIQIQQPMLWRPFGWYRVIVNVAGYGETGRTTLLPVGRREDAMLMASEMFPDLQVENPEQLFLHGLQGSGTELGFSEVPARARVFDPLVRRRRGFFATPSTLMIRDGRLTRQLTMVPHERIQSASLEQGPLARSKRIATLLLHLPSGPITPRVKNQDIDAVRDLFEQEAAYAAVARRLSDRNQWMLPEELHEFEKMVEDVVQEQDEPGPQVGQSEPAETAEQAAPMAPSGPTAPGRPGTPQGSRVRQDPGGTGQL</sequence>
<feature type="domain" description="YdbS-like PH" evidence="3">
    <location>
        <begin position="112"/>
        <end position="191"/>
    </location>
</feature>
<evidence type="ECO:0000256" key="1">
    <source>
        <dbReference type="SAM" id="MobiDB-lite"/>
    </source>
</evidence>
<dbReference type="Proteomes" id="UP001260872">
    <property type="component" value="Unassembled WGS sequence"/>
</dbReference>
<evidence type="ECO:0000313" key="4">
    <source>
        <dbReference type="EMBL" id="MDR5712195.1"/>
    </source>
</evidence>
<feature type="compositionally biased region" description="Basic and acidic residues" evidence="1">
    <location>
        <begin position="227"/>
        <end position="237"/>
    </location>
</feature>
<dbReference type="InterPro" id="IPR005182">
    <property type="entry name" value="YdbS-like_PH"/>
</dbReference>